<protein>
    <submittedName>
        <fullName evidence="2">Uncharacterized protein</fullName>
    </submittedName>
</protein>
<dbReference type="OrthoDB" id="9989714at2"/>
<dbReference type="AlphaFoldDB" id="A0A5C5VKF5"/>
<dbReference type="RefSeq" id="WP_146565538.1">
    <property type="nucleotide sequence ID" value="NZ_SIHJ01000001.1"/>
</dbReference>
<feature type="transmembrane region" description="Helical" evidence="1">
    <location>
        <begin position="61"/>
        <end position="90"/>
    </location>
</feature>
<keyword evidence="1" id="KW-1133">Transmembrane helix</keyword>
<dbReference type="Proteomes" id="UP000316714">
    <property type="component" value="Unassembled WGS sequence"/>
</dbReference>
<organism evidence="2 3">
    <name type="scientific">Posidoniimonas corsicana</name>
    <dbReference type="NCBI Taxonomy" id="1938618"/>
    <lineage>
        <taxon>Bacteria</taxon>
        <taxon>Pseudomonadati</taxon>
        <taxon>Planctomycetota</taxon>
        <taxon>Planctomycetia</taxon>
        <taxon>Pirellulales</taxon>
        <taxon>Lacipirellulaceae</taxon>
        <taxon>Posidoniimonas</taxon>
    </lineage>
</organism>
<proteinExistence type="predicted"/>
<feature type="transmembrane region" description="Helical" evidence="1">
    <location>
        <begin position="20"/>
        <end position="41"/>
    </location>
</feature>
<keyword evidence="3" id="KW-1185">Reference proteome</keyword>
<feature type="transmembrane region" description="Helical" evidence="1">
    <location>
        <begin position="133"/>
        <end position="158"/>
    </location>
</feature>
<name>A0A5C5VKF5_9BACT</name>
<feature type="transmembrane region" description="Helical" evidence="1">
    <location>
        <begin position="178"/>
        <end position="198"/>
    </location>
</feature>
<comment type="caution">
    <text evidence="2">The sequence shown here is derived from an EMBL/GenBank/DDBJ whole genome shotgun (WGS) entry which is preliminary data.</text>
</comment>
<feature type="transmembrane region" description="Helical" evidence="1">
    <location>
        <begin position="102"/>
        <end position="121"/>
    </location>
</feature>
<accession>A0A5C5VKF5</accession>
<keyword evidence="1" id="KW-0812">Transmembrane</keyword>
<feature type="transmembrane region" description="Helical" evidence="1">
    <location>
        <begin position="204"/>
        <end position="222"/>
    </location>
</feature>
<dbReference type="EMBL" id="SIHJ01000001">
    <property type="protein sequence ID" value="TWT38192.1"/>
    <property type="molecule type" value="Genomic_DNA"/>
</dbReference>
<evidence type="ECO:0000313" key="3">
    <source>
        <dbReference type="Proteomes" id="UP000316714"/>
    </source>
</evidence>
<evidence type="ECO:0000256" key="1">
    <source>
        <dbReference type="SAM" id="Phobius"/>
    </source>
</evidence>
<reference evidence="2 3" key="1">
    <citation type="submission" date="2019-02" db="EMBL/GenBank/DDBJ databases">
        <title>Deep-cultivation of Planctomycetes and their phenomic and genomic characterization uncovers novel biology.</title>
        <authorList>
            <person name="Wiegand S."/>
            <person name="Jogler M."/>
            <person name="Boedeker C."/>
            <person name="Pinto D."/>
            <person name="Vollmers J."/>
            <person name="Rivas-Marin E."/>
            <person name="Kohn T."/>
            <person name="Peeters S.H."/>
            <person name="Heuer A."/>
            <person name="Rast P."/>
            <person name="Oberbeckmann S."/>
            <person name="Bunk B."/>
            <person name="Jeske O."/>
            <person name="Meyerdierks A."/>
            <person name="Storesund J.E."/>
            <person name="Kallscheuer N."/>
            <person name="Luecker S."/>
            <person name="Lage O.M."/>
            <person name="Pohl T."/>
            <person name="Merkel B.J."/>
            <person name="Hornburger P."/>
            <person name="Mueller R.-W."/>
            <person name="Bruemmer F."/>
            <person name="Labrenz M."/>
            <person name="Spormann A.M."/>
            <person name="Op Den Camp H."/>
            <person name="Overmann J."/>
            <person name="Amann R."/>
            <person name="Jetten M.S.M."/>
            <person name="Mascher T."/>
            <person name="Medema M.H."/>
            <person name="Devos D.P."/>
            <person name="Kaster A.-K."/>
            <person name="Ovreas L."/>
            <person name="Rohde M."/>
            <person name="Galperin M.Y."/>
            <person name="Jogler C."/>
        </authorList>
    </citation>
    <scope>NUCLEOTIDE SEQUENCE [LARGE SCALE GENOMIC DNA]</scope>
    <source>
        <strain evidence="2 3">KOR34</strain>
    </source>
</reference>
<keyword evidence="1" id="KW-0472">Membrane</keyword>
<evidence type="ECO:0000313" key="2">
    <source>
        <dbReference type="EMBL" id="TWT38192.1"/>
    </source>
</evidence>
<sequence length="262" mass="28348">MPARLAFYADTRQGPWTYLACYLALGGGVYTILAGGSAVVWRTTLHAWNGSEWQWLIEQVLMQTAALAFGAILAAVGVGLVSLVVLFCLWSVVRFSRWRINWEILGCFAGALVALVLNLPTEWIVFRDSDPATIAWALCGGLLLATFCLQVAGAYAGISNQRDADRRLQRRASAGTGLSFSVGQLLVLTAVVSVPLGLLRAVGLLSGGLLALMGVWVVWQAISQYPARGIARWRHNVRAKHFHDTLDRMAAARRDAAAAPAE</sequence>
<gene>
    <name evidence="2" type="ORF">KOR34_31600</name>
</gene>